<dbReference type="RefSeq" id="WP_182959324.1">
    <property type="nucleotide sequence ID" value="NZ_WNXC01000006.1"/>
</dbReference>
<evidence type="ECO:0000313" key="2">
    <source>
        <dbReference type="Proteomes" id="UP000636110"/>
    </source>
</evidence>
<comment type="caution">
    <text evidence="1">The sequence shown here is derived from an EMBL/GenBank/DDBJ whole genome shotgun (WGS) entry which is preliminary data.</text>
</comment>
<sequence>MGVKKHLLDAEVKLPGGRMVKGPVTTSDDKTYYFKSQSGGSDFYLYLIKDENGWYESGGNEAEHPQEVVDQVGQQIDTYLKAQAIPG</sequence>
<reference evidence="1 2" key="1">
    <citation type="submission" date="2019-11" db="EMBL/GenBank/DDBJ databases">
        <title>Description of Pedobacter sp. LMG 31462T.</title>
        <authorList>
            <person name="Carlier A."/>
            <person name="Qi S."/>
            <person name="Vandamme P."/>
        </authorList>
    </citation>
    <scope>NUCLEOTIDE SEQUENCE [LARGE SCALE GENOMIC DNA]</scope>
    <source>
        <strain evidence="1 2">LMG 31462</strain>
    </source>
</reference>
<keyword evidence="2" id="KW-1185">Reference proteome</keyword>
<proteinExistence type="predicted"/>
<name>A0ABR6EZF8_9SPHI</name>
<dbReference type="EMBL" id="WNXC01000006">
    <property type="protein sequence ID" value="MBB2150387.1"/>
    <property type="molecule type" value="Genomic_DNA"/>
</dbReference>
<gene>
    <name evidence="1" type="ORF">GM920_15930</name>
</gene>
<evidence type="ECO:0000313" key="1">
    <source>
        <dbReference type="EMBL" id="MBB2150387.1"/>
    </source>
</evidence>
<accession>A0ABR6EZF8</accession>
<dbReference type="Proteomes" id="UP000636110">
    <property type="component" value="Unassembled WGS sequence"/>
</dbReference>
<protein>
    <submittedName>
        <fullName evidence="1">Uncharacterized protein</fullName>
    </submittedName>
</protein>
<organism evidence="1 2">
    <name type="scientific">Pedobacter gandavensis</name>
    <dbReference type="NCBI Taxonomy" id="2679963"/>
    <lineage>
        <taxon>Bacteria</taxon>
        <taxon>Pseudomonadati</taxon>
        <taxon>Bacteroidota</taxon>
        <taxon>Sphingobacteriia</taxon>
        <taxon>Sphingobacteriales</taxon>
        <taxon>Sphingobacteriaceae</taxon>
        <taxon>Pedobacter</taxon>
    </lineage>
</organism>